<dbReference type="AlphaFoldDB" id="A0A6P4DBC3"/>
<dbReference type="InterPro" id="IPR005162">
    <property type="entry name" value="Retrotrans_gag_dom"/>
</dbReference>
<dbReference type="Proteomes" id="UP000515211">
    <property type="component" value="Chromosome 1"/>
</dbReference>
<feature type="domain" description="Retrotransposon gag" evidence="2">
    <location>
        <begin position="120"/>
        <end position="210"/>
    </location>
</feature>
<feature type="region of interest" description="Disordered" evidence="1">
    <location>
        <begin position="17"/>
        <end position="39"/>
    </location>
</feature>
<evidence type="ECO:0000259" key="2">
    <source>
        <dbReference type="Pfam" id="PF03732"/>
    </source>
</evidence>
<sequence>MEALQAQQDRLKQLEKEVVHQREAKKDLRRETRRRRELDDKLLKLEANLKAKTIQSNHNDNSHKDQDPFTKEIMKAKVPKDFKAPDMTPYGGISDLSHHLSNFRSRMYLTDASDAIRCKAFPTTLTKIAIKWFDSLPPRSITSFDDLVKKFLARFSIQKDKAKHAPSLLRIKQGDCESLHNYMERFNKVCLDIQSLPMEAAIMCLINGLQKGPFSHSISKKHPTSLNEVQERAKKYINMEENSRLGETSKPGYPYPSRDKDKDSKKKEDQHGEKPKKYHHYTPLRVSLVDVYREICHTEKIPPPHPI</sequence>
<dbReference type="PANTHER" id="PTHR33223:SF10">
    <property type="entry name" value="AMINOTRANSFERASE-LIKE PLANT MOBILE DOMAIN-CONTAINING PROTEIN"/>
    <property type="match status" value="1"/>
</dbReference>
<reference evidence="4" key="2">
    <citation type="submission" date="2025-08" db="UniProtKB">
        <authorList>
            <consortium name="RefSeq"/>
        </authorList>
    </citation>
    <scope>IDENTIFICATION</scope>
    <source>
        <tissue evidence="4">Whole plant</tissue>
    </source>
</reference>
<feature type="region of interest" description="Disordered" evidence="1">
    <location>
        <begin position="239"/>
        <end position="281"/>
    </location>
</feature>
<protein>
    <submittedName>
        <fullName evidence="4">Uncharacterized protein LOC107486194</fullName>
    </submittedName>
</protein>
<keyword evidence="3" id="KW-1185">Reference proteome</keyword>
<dbReference type="Pfam" id="PF03732">
    <property type="entry name" value="Retrotrans_gag"/>
    <property type="match status" value="1"/>
</dbReference>
<dbReference type="PANTHER" id="PTHR33223">
    <property type="entry name" value="CCHC-TYPE DOMAIN-CONTAINING PROTEIN"/>
    <property type="match status" value="1"/>
</dbReference>
<proteinExistence type="predicted"/>
<dbReference type="RefSeq" id="XP_015962240.1">
    <property type="nucleotide sequence ID" value="XM_016106754.1"/>
</dbReference>
<gene>
    <name evidence="4" type="primary">LOC107486194</name>
</gene>
<name>A0A6P4DBC3_ARADU</name>
<evidence type="ECO:0000313" key="3">
    <source>
        <dbReference type="Proteomes" id="UP000515211"/>
    </source>
</evidence>
<evidence type="ECO:0000313" key="4">
    <source>
        <dbReference type="RefSeq" id="XP_015962240.1"/>
    </source>
</evidence>
<dbReference type="GeneID" id="107486194"/>
<dbReference type="KEGG" id="adu:107486194"/>
<reference evidence="3" key="1">
    <citation type="journal article" date="2016" name="Nat. Genet.">
        <title>The genome sequences of Arachis duranensis and Arachis ipaensis, the diploid ancestors of cultivated peanut.</title>
        <authorList>
            <person name="Bertioli D.J."/>
            <person name="Cannon S.B."/>
            <person name="Froenicke L."/>
            <person name="Huang G."/>
            <person name="Farmer A.D."/>
            <person name="Cannon E.K."/>
            <person name="Liu X."/>
            <person name="Gao D."/>
            <person name="Clevenger J."/>
            <person name="Dash S."/>
            <person name="Ren L."/>
            <person name="Moretzsohn M.C."/>
            <person name="Shirasawa K."/>
            <person name="Huang W."/>
            <person name="Vidigal B."/>
            <person name="Abernathy B."/>
            <person name="Chu Y."/>
            <person name="Niederhuth C.E."/>
            <person name="Umale P."/>
            <person name="Araujo A.C."/>
            <person name="Kozik A."/>
            <person name="Kim K.D."/>
            <person name="Burow M.D."/>
            <person name="Varshney R.K."/>
            <person name="Wang X."/>
            <person name="Zhang X."/>
            <person name="Barkley N."/>
            <person name="Guimaraes P.M."/>
            <person name="Isobe S."/>
            <person name="Guo B."/>
            <person name="Liao B."/>
            <person name="Stalker H.T."/>
            <person name="Schmitz R.J."/>
            <person name="Scheffler B.E."/>
            <person name="Leal-Bertioli S.C."/>
            <person name="Xun X."/>
            <person name="Jackson S.A."/>
            <person name="Michelmore R."/>
            <person name="Ozias-Akins P."/>
        </authorList>
    </citation>
    <scope>NUCLEOTIDE SEQUENCE [LARGE SCALE GENOMIC DNA]</scope>
    <source>
        <strain evidence="3">cv. V14167</strain>
    </source>
</reference>
<accession>A0A6P4DBC3</accession>
<feature type="compositionally biased region" description="Basic and acidic residues" evidence="1">
    <location>
        <begin position="257"/>
        <end position="275"/>
    </location>
</feature>
<evidence type="ECO:0000256" key="1">
    <source>
        <dbReference type="SAM" id="MobiDB-lite"/>
    </source>
</evidence>
<organism evidence="3 4">
    <name type="scientific">Arachis duranensis</name>
    <name type="common">Wild peanut</name>
    <dbReference type="NCBI Taxonomy" id="130453"/>
    <lineage>
        <taxon>Eukaryota</taxon>
        <taxon>Viridiplantae</taxon>
        <taxon>Streptophyta</taxon>
        <taxon>Embryophyta</taxon>
        <taxon>Tracheophyta</taxon>
        <taxon>Spermatophyta</taxon>
        <taxon>Magnoliopsida</taxon>
        <taxon>eudicotyledons</taxon>
        <taxon>Gunneridae</taxon>
        <taxon>Pentapetalae</taxon>
        <taxon>rosids</taxon>
        <taxon>fabids</taxon>
        <taxon>Fabales</taxon>
        <taxon>Fabaceae</taxon>
        <taxon>Papilionoideae</taxon>
        <taxon>50 kb inversion clade</taxon>
        <taxon>dalbergioids sensu lato</taxon>
        <taxon>Dalbergieae</taxon>
        <taxon>Pterocarpus clade</taxon>
        <taxon>Arachis</taxon>
    </lineage>
</organism>